<dbReference type="InterPro" id="IPR000719">
    <property type="entry name" value="Prot_kinase_dom"/>
</dbReference>
<dbReference type="PANTHER" id="PTHR24349">
    <property type="entry name" value="SERINE/THREONINE-PROTEIN KINASE"/>
    <property type="match status" value="1"/>
</dbReference>
<evidence type="ECO:0000256" key="3">
    <source>
        <dbReference type="ARBA" id="ARBA00022679"/>
    </source>
</evidence>
<dbReference type="Pfam" id="PF00069">
    <property type="entry name" value="Pkinase"/>
    <property type="match status" value="1"/>
</dbReference>
<feature type="binding site" evidence="9">
    <location>
        <position position="156"/>
    </location>
    <ligand>
        <name>ATP</name>
        <dbReference type="ChEBI" id="CHEBI:30616"/>
    </ligand>
</feature>
<gene>
    <name evidence="12" type="ORF">IE077_002579</name>
</gene>
<evidence type="ECO:0008006" key="14">
    <source>
        <dbReference type="Google" id="ProtNLM"/>
    </source>
</evidence>
<keyword evidence="6" id="KW-0106">Calcium</keyword>
<dbReference type="InterPro" id="IPR011992">
    <property type="entry name" value="EF-hand-dom_pair"/>
</dbReference>
<name>A0ABQ7JAH4_9APIC</name>
<dbReference type="PROSITE" id="PS00107">
    <property type="entry name" value="PROTEIN_KINASE_ATP"/>
    <property type="match status" value="1"/>
</dbReference>
<proteinExistence type="inferred from homology"/>
<dbReference type="InterPro" id="IPR008271">
    <property type="entry name" value="Ser/Thr_kinase_AS"/>
</dbReference>
<dbReference type="SMART" id="SM00220">
    <property type="entry name" value="S_TKc"/>
    <property type="match status" value="1"/>
</dbReference>
<feature type="domain" description="EF-hand" evidence="11">
    <location>
        <begin position="661"/>
        <end position="696"/>
    </location>
</feature>
<dbReference type="PROSITE" id="PS50011">
    <property type="entry name" value="PROTEIN_KINASE_DOM"/>
    <property type="match status" value="1"/>
</dbReference>
<keyword evidence="2" id="KW-0723">Serine/threonine-protein kinase</keyword>
<dbReference type="SUPFAM" id="SSF47473">
    <property type="entry name" value="EF-hand"/>
    <property type="match status" value="1"/>
</dbReference>
<keyword evidence="13" id="KW-1185">Reference proteome</keyword>
<evidence type="ECO:0000256" key="7">
    <source>
        <dbReference type="ARBA" id="ARBA00022840"/>
    </source>
</evidence>
<evidence type="ECO:0000256" key="2">
    <source>
        <dbReference type="ARBA" id="ARBA00022527"/>
    </source>
</evidence>
<evidence type="ECO:0000259" key="10">
    <source>
        <dbReference type="PROSITE" id="PS50011"/>
    </source>
</evidence>
<comment type="cofactor">
    <cofactor evidence="1">
        <name>Mg(2+)</name>
        <dbReference type="ChEBI" id="CHEBI:18420"/>
    </cofactor>
</comment>
<dbReference type="CDD" id="cd05117">
    <property type="entry name" value="STKc_CAMK"/>
    <property type="match status" value="1"/>
</dbReference>
<evidence type="ECO:0000256" key="5">
    <source>
        <dbReference type="ARBA" id="ARBA00022777"/>
    </source>
</evidence>
<dbReference type="InterPro" id="IPR018247">
    <property type="entry name" value="EF_Hand_1_Ca_BS"/>
</dbReference>
<dbReference type="EMBL" id="JADAQX010000256">
    <property type="protein sequence ID" value="KAF8821000.1"/>
    <property type="molecule type" value="Genomic_DNA"/>
</dbReference>
<evidence type="ECO:0000256" key="4">
    <source>
        <dbReference type="ARBA" id="ARBA00022741"/>
    </source>
</evidence>
<sequence length="728" mass="82349">MPAYSTSASNLSSPTTEISIDGHSSLCGDLETPKRIPPIAILPFSLILDTLKLEVLPYYSKAGDAREKNDIQGSTGNVSPSLIASFHDGIFTLDKNAGDPIFPAAKPTVRCSEIFDIPEISIHSRYILKQTLGSGTWSTVLLAVDRQSNIERAVKKIPKRHISKLSGFRQEVQYHKNLDHPNIVRLYETFEDSCNIYMVLEYCKGGELFDKLQEVGRFGEKTAAHLIYQILSSLAYCHSQWIAHRDLKLENLLFIETDVESTVKLIDFGLSKRFGRCMDQKMHSRVGTLYYTSPQVLAGSYDHLQCDMWAAGVLLYMLLSGRPPFLGRNDAELISRIQNDSLSFHGEGWKSISPLCKDFISLLLNRNATARLTAKNALQHPWFKMVLHPHLQRTPSLFMGCASVSPNAITETPMSSPHLVESTEVIRLRRGPYSLDQSYYSATAPFSNEEWRPLCYCDISESLEAENALNGRNPIAAENEEKGEAVCIPAHIHISEKLIVLLETEESSLYSFIPILETILQKWMNFMKFSHLKKAILSLIAYEVEEATHGMKCLSNLFLSLDQDHDGFLSELNLWQSLERLYSFKLLSRFAKAYQNHNEYRAPVVLADLLNDAIYTSTKLEFKAQMKSLVDILAMLHVKGDTALLYFADFLAASVPTHILHLDRACRVSFRTIDLNGDGQIDIDELMKAFNRNMPVLQQLHQMKNDSLTSERKCCFSFEDFMSVWVSD</sequence>
<dbReference type="PROSITE" id="PS00018">
    <property type="entry name" value="EF_HAND_1"/>
    <property type="match status" value="1"/>
</dbReference>
<dbReference type="Gene3D" id="1.10.238.10">
    <property type="entry name" value="EF-hand"/>
    <property type="match status" value="1"/>
</dbReference>
<dbReference type="PROSITE" id="PS50222">
    <property type="entry name" value="EF_HAND_2"/>
    <property type="match status" value="1"/>
</dbReference>
<keyword evidence="3" id="KW-0808">Transferase</keyword>
<dbReference type="Proteomes" id="UP000823046">
    <property type="component" value="Unassembled WGS sequence"/>
</dbReference>
<dbReference type="Gene3D" id="1.10.510.10">
    <property type="entry name" value="Transferase(Phosphotransferase) domain 1"/>
    <property type="match status" value="1"/>
</dbReference>
<comment type="similarity">
    <text evidence="8">Belongs to the protein kinase superfamily. Ser/Thr protein kinase family. CDPK subfamily.</text>
</comment>
<dbReference type="InterPro" id="IPR002048">
    <property type="entry name" value="EF_hand_dom"/>
</dbReference>
<dbReference type="InterPro" id="IPR011009">
    <property type="entry name" value="Kinase-like_dom_sf"/>
</dbReference>
<feature type="domain" description="Protein kinase" evidence="10">
    <location>
        <begin position="126"/>
        <end position="383"/>
    </location>
</feature>
<dbReference type="PROSITE" id="PS00108">
    <property type="entry name" value="PROTEIN_KINASE_ST"/>
    <property type="match status" value="1"/>
</dbReference>
<evidence type="ECO:0000256" key="1">
    <source>
        <dbReference type="ARBA" id="ARBA00001946"/>
    </source>
</evidence>
<reference evidence="12 13" key="1">
    <citation type="journal article" date="2020" name="bioRxiv">
        <title>Metabolic contributions of an alphaproteobacterial endosymbiont in the apicomplexan Cardiosporidium cionae.</title>
        <authorList>
            <person name="Hunter E.S."/>
            <person name="Paight C.J."/>
            <person name="Lane C.E."/>
        </authorList>
    </citation>
    <scope>NUCLEOTIDE SEQUENCE [LARGE SCALE GENOMIC DNA]</scope>
    <source>
        <strain evidence="12">ESH_2018</strain>
    </source>
</reference>
<evidence type="ECO:0000256" key="8">
    <source>
        <dbReference type="ARBA" id="ARBA00024334"/>
    </source>
</evidence>
<organism evidence="12 13">
    <name type="scientific">Cardiosporidium cionae</name>
    <dbReference type="NCBI Taxonomy" id="476202"/>
    <lineage>
        <taxon>Eukaryota</taxon>
        <taxon>Sar</taxon>
        <taxon>Alveolata</taxon>
        <taxon>Apicomplexa</taxon>
        <taxon>Aconoidasida</taxon>
        <taxon>Nephromycida</taxon>
        <taxon>Cardiosporidium</taxon>
    </lineage>
</organism>
<keyword evidence="7 9" id="KW-0067">ATP-binding</keyword>
<evidence type="ECO:0000256" key="6">
    <source>
        <dbReference type="ARBA" id="ARBA00022837"/>
    </source>
</evidence>
<comment type="caution">
    <text evidence="12">The sequence shown here is derived from an EMBL/GenBank/DDBJ whole genome shotgun (WGS) entry which is preliminary data.</text>
</comment>
<dbReference type="Pfam" id="PF13202">
    <property type="entry name" value="EF-hand_5"/>
    <property type="match status" value="1"/>
</dbReference>
<evidence type="ECO:0000313" key="13">
    <source>
        <dbReference type="Proteomes" id="UP000823046"/>
    </source>
</evidence>
<keyword evidence="4 9" id="KW-0547">Nucleotide-binding</keyword>
<evidence type="ECO:0000259" key="11">
    <source>
        <dbReference type="PROSITE" id="PS50222"/>
    </source>
</evidence>
<dbReference type="SUPFAM" id="SSF56112">
    <property type="entry name" value="Protein kinase-like (PK-like)"/>
    <property type="match status" value="1"/>
</dbReference>
<keyword evidence="5" id="KW-0418">Kinase</keyword>
<dbReference type="InterPro" id="IPR017441">
    <property type="entry name" value="Protein_kinase_ATP_BS"/>
</dbReference>
<accession>A0ABQ7JAH4</accession>
<dbReference type="InterPro" id="IPR050205">
    <property type="entry name" value="CDPK_Ser/Thr_kinases"/>
</dbReference>
<evidence type="ECO:0000256" key="9">
    <source>
        <dbReference type="PROSITE-ProRule" id="PRU10141"/>
    </source>
</evidence>
<protein>
    <recommendedName>
        <fullName evidence="14">Calcium-dependent protein kinase</fullName>
    </recommendedName>
</protein>
<evidence type="ECO:0000313" key="12">
    <source>
        <dbReference type="EMBL" id="KAF8821000.1"/>
    </source>
</evidence>